<evidence type="ECO:0000256" key="1">
    <source>
        <dbReference type="SAM" id="MobiDB-lite"/>
    </source>
</evidence>
<name>A0A8H3HM25_9AGAM</name>
<accession>A0A8H3HM25</accession>
<dbReference type="AlphaFoldDB" id="A0A8H3HM25"/>
<feature type="region of interest" description="Disordered" evidence="1">
    <location>
        <begin position="461"/>
        <end position="483"/>
    </location>
</feature>
<feature type="region of interest" description="Disordered" evidence="1">
    <location>
        <begin position="293"/>
        <end position="348"/>
    </location>
</feature>
<feature type="region of interest" description="Disordered" evidence="1">
    <location>
        <begin position="894"/>
        <end position="915"/>
    </location>
</feature>
<feature type="region of interest" description="Disordered" evidence="1">
    <location>
        <begin position="1"/>
        <end position="24"/>
    </location>
</feature>
<feature type="region of interest" description="Disordered" evidence="1">
    <location>
        <begin position="706"/>
        <end position="728"/>
    </location>
</feature>
<sequence length="915" mass="96670">MSTFSSRVASTAKPEHTVGNPETSVLASTRVEPTIASNSATENDLTTPCINISGTNPEHPRPSTTASYNLGNKETATLSATTKVLKVSAVKKSQVPTYSSLPPTASASTGVITQAEPQANAGCQLNGGSGRVHILRPSKAPKIFPGAIRDRGHSVATASHGQSPAKSSTSTSILETSIPSGLAVRNNKNSSNFVIKVVYQEARGADVPSNPAVSGIPHLEPETVISSTVEGSFQLISTQRLVQSSCTAPDFASLIEPLPLVPAKRRLRAGATKAVRPTKRRRLAYAEGERSPLIRPTNADVPSTLDTTPKRNHADIFIPPPIPALTPPSSPTSHTYLTSASSPTSDIPATPLEPTVWKDEICLEVDVSGIHKSNLNEPSDALISRIVVSDTVHAESNTQIFKEPYFTSVPASPTPPKSIIPAKRHSPVKSGESFRTKRRRTVQAKADESYTSFLSTDLANFRTPSLSPPQRQPIHPPNMPAINSLPPLSEPTFCSNNQSTSQSPPSQTSDLITHLVELTRGQTKRARTPTPDQSNSLVTSALGTKIDTSMSSSGKPGAPPRVCSSAPVVSRASIGGGSNDVNMDVLNAMSIPDVTMSSSTADSFTSSTYSPPVSRMDLGPVEVLETLAKTPETYSLDGEQDVEMDPDSFMDDGSCSGFIQRHMATANNSPVTTLAIVKDNTPIVEGSAEVTPEEVMEDLVNRGDRGVQEDLQEPVTEDHTNAPIGPPEEPQRLANLVQTFADMQVGSVAEEGGLDQPNLETEPTAATTLQTPGSEPVRGLAQALSDLQVASADGETGVHYGVVNALTTLDSEHVVNLAQSLADMQVGTTASAEVTESTTPDPSHLVPLEEYVEDPLDALIQGLVTTHLPAPVIVPYESESTHIGVDNTVAGSTGSDFISLGLGDDEEEEESEDEE</sequence>
<evidence type="ECO:0000313" key="3">
    <source>
        <dbReference type="Proteomes" id="UP000663861"/>
    </source>
</evidence>
<gene>
    <name evidence="2" type="ORF">RDB_LOCUS156779</name>
</gene>
<comment type="caution">
    <text evidence="2">The sequence shown here is derived from an EMBL/GenBank/DDBJ whole genome shotgun (WGS) entry which is preliminary data.</text>
</comment>
<proteinExistence type="predicted"/>
<reference evidence="2" key="1">
    <citation type="submission" date="2021-01" db="EMBL/GenBank/DDBJ databases">
        <authorList>
            <person name="Kaushik A."/>
        </authorList>
    </citation>
    <scope>NUCLEOTIDE SEQUENCE</scope>
    <source>
        <strain evidence="2">AG4-RS23</strain>
    </source>
</reference>
<dbReference type="EMBL" id="CAJMWY010004159">
    <property type="protein sequence ID" value="CAE6521629.1"/>
    <property type="molecule type" value="Genomic_DNA"/>
</dbReference>
<feature type="compositionally biased region" description="Pro residues" evidence="1">
    <location>
        <begin position="466"/>
        <end position="479"/>
    </location>
</feature>
<protein>
    <submittedName>
        <fullName evidence="2">Uncharacterized protein</fullName>
    </submittedName>
</protein>
<dbReference type="Proteomes" id="UP000663861">
    <property type="component" value="Unassembled WGS sequence"/>
</dbReference>
<feature type="compositionally biased region" description="Acidic residues" evidence="1">
    <location>
        <begin position="903"/>
        <end position="915"/>
    </location>
</feature>
<evidence type="ECO:0000313" key="2">
    <source>
        <dbReference type="EMBL" id="CAE6521629.1"/>
    </source>
</evidence>
<feature type="region of interest" description="Disordered" evidence="1">
    <location>
        <begin position="411"/>
        <end position="446"/>
    </location>
</feature>
<organism evidence="2 3">
    <name type="scientific">Rhizoctonia solani</name>
    <dbReference type="NCBI Taxonomy" id="456999"/>
    <lineage>
        <taxon>Eukaryota</taxon>
        <taxon>Fungi</taxon>
        <taxon>Dikarya</taxon>
        <taxon>Basidiomycota</taxon>
        <taxon>Agaricomycotina</taxon>
        <taxon>Agaricomycetes</taxon>
        <taxon>Cantharellales</taxon>
        <taxon>Ceratobasidiaceae</taxon>
        <taxon>Rhizoctonia</taxon>
    </lineage>
</organism>
<feature type="compositionally biased region" description="Pro residues" evidence="1">
    <location>
        <begin position="318"/>
        <end position="330"/>
    </location>
</feature>